<dbReference type="EMBL" id="JACXAH010000011">
    <property type="protein sequence ID" value="MBD1372497.1"/>
    <property type="molecule type" value="Genomic_DNA"/>
</dbReference>
<organism evidence="2 3">
    <name type="scientific">Polycladospora coralii</name>
    <dbReference type="NCBI Taxonomy" id="2771432"/>
    <lineage>
        <taxon>Bacteria</taxon>
        <taxon>Bacillati</taxon>
        <taxon>Bacillota</taxon>
        <taxon>Bacilli</taxon>
        <taxon>Bacillales</taxon>
        <taxon>Thermoactinomycetaceae</taxon>
        <taxon>Polycladospora</taxon>
    </lineage>
</organism>
<sequence>MANKQRGFVDIQLDKQRRLKFTMNALSELEDVMGKPVTELGNVGMKELRALLWAGLIHQNPDLTLQEAGDLMDLENIEYIGEKVAEAMNLAFPKEEGKKGKKRVSGPTGVGKKPNASLSVR</sequence>
<dbReference type="Proteomes" id="UP000661691">
    <property type="component" value="Unassembled WGS sequence"/>
</dbReference>
<reference evidence="2" key="1">
    <citation type="submission" date="2020-09" db="EMBL/GenBank/DDBJ databases">
        <title>A novel bacterium of genus Hazenella, isolated from South China Sea.</title>
        <authorList>
            <person name="Huang H."/>
            <person name="Mo K."/>
            <person name="Hu Y."/>
        </authorList>
    </citation>
    <scope>NUCLEOTIDE SEQUENCE</scope>
    <source>
        <strain evidence="2">IB182357</strain>
    </source>
</reference>
<accession>A0A926RUF4</accession>
<keyword evidence="3" id="KW-1185">Reference proteome</keyword>
<gene>
    <name evidence="2" type="ORF">IC620_09020</name>
</gene>
<dbReference type="AlphaFoldDB" id="A0A926RUF4"/>
<dbReference type="RefSeq" id="WP_191140431.1">
    <property type="nucleotide sequence ID" value="NZ_JACXAG020000006.1"/>
</dbReference>
<comment type="caution">
    <text evidence="2">The sequence shown here is derived from an EMBL/GenBank/DDBJ whole genome shotgun (WGS) entry which is preliminary data.</text>
</comment>
<evidence type="ECO:0000313" key="3">
    <source>
        <dbReference type="Proteomes" id="UP000661691"/>
    </source>
</evidence>
<evidence type="ECO:0000256" key="1">
    <source>
        <dbReference type="SAM" id="MobiDB-lite"/>
    </source>
</evidence>
<evidence type="ECO:0000313" key="2">
    <source>
        <dbReference type="EMBL" id="MBD1372497.1"/>
    </source>
</evidence>
<name>A0A926RUF4_9BACL</name>
<feature type="region of interest" description="Disordered" evidence="1">
    <location>
        <begin position="95"/>
        <end position="121"/>
    </location>
</feature>
<protein>
    <submittedName>
        <fullName evidence="2">Uncharacterized protein</fullName>
    </submittedName>
</protein>
<proteinExistence type="predicted"/>